<keyword evidence="7" id="KW-0808">Transferase</keyword>
<dbReference type="InterPro" id="IPR039977">
    <property type="entry name" value="Suv4-20/Set9"/>
</dbReference>
<proteinExistence type="predicted"/>
<evidence type="ECO:0000256" key="13">
    <source>
        <dbReference type="SAM" id="MobiDB-lite"/>
    </source>
</evidence>
<name>A0A818WFM1_9BILA</name>
<feature type="region of interest" description="Disordered" evidence="13">
    <location>
        <begin position="260"/>
        <end position="547"/>
    </location>
</feature>
<feature type="domain" description="SET" evidence="14">
    <location>
        <begin position="111"/>
        <end position="221"/>
    </location>
</feature>
<keyword evidence="8" id="KW-0949">S-adenosyl-L-methionine</keyword>
<comment type="caution">
    <text evidence="16">The sequence shown here is derived from an EMBL/GenBank/DDBJ whole genome shotgun (WGS) entry which is preliminary data.</text>
</comment>
<evidence type="ECO:0000256" key="8">
    <source>
        <dbReference type="ARBA" id="ARBA00022691"/>
    </source>
</evidence>
<evidence type="ECO:0000256" key="7">
    <source>
        <dbReference type="ARBA" id="ARBA00022679"/>
    </source>
</evidence>
<feature type="compositionally biased region" description="Low complexity" evidence="13">
    <location>
        <begin position="479"/>
        <end position="499"/>
    </location>
</feature>
<keyword evidence="11" id="KW-0804">Transcription</keyword>
<feature type="compositionally biased region" description="Polar residues" evidence="13">
    <location>
        <begin position="260"/>
        <end position="277"/>
    </location>
</feature>
<feature type="region of interest" description="Disordered" evidence="13">
    <location>
        <begin position="563"/>
        <end position="600"/>
    </location>
</feature>
<dbReference type="Proteomes" id="UP000663844">
    <property type="component" value="Unassembled WGS sequence"/>
</dbReference>
<feature type="compositionally biased region" description="Low complexity" evidence="13">
    <location>
        <begin position="417"/>
        <end position="433"/>
    </location>
</feature>
<keyword evidence="5" id="KW-0678">Repressor</keyword>
<evidence type="ECO:0000256" key="1">
    <source>
        <dbReference type="ARBA" id="ARBA00004123"/>
    </source>
</evidence>
<evidence type="ECO:0000313" key="16">
    <source>
        <dbReference type="EMBL" id="CAF3725492.1"/>
    </source>
</evidence>
<evidence type="ECO:0000256" key="9">
    <source>
        <dbReference type="ARBA" id="ARBA00022853"/>
    </source>
</evidence>
<evidence type="ECO:0000256" key="5">
    <source>
        <dbReference type="ARBA" id="ARBA00022491"/>
    </source>
</evidence>
<evidence type="ECO:0000256" key="10">
    <source>
        <dbReference type="ARBA" id="ARBA00023015"/>
    </source>
</evidence>
<evidence type="ECO:0000256" key="2">
    <source>
        <dbReference type="ARBA" id="ARBA00004286"/>
    </source>
</evidence>
<sequence length="600" mass="66447">MYSGIPRTVADLCENDDLATMIIVDSMFGFTTHKMNVRFRPNRRLSPQWKLVVEQFQQHLDYERCFTELTSIGNWYDHLLARKSPTQLTVFKEHMFRFLHLFNKNSGVTLQPCYRYSTEKCGGKVVATKEWAVNDKIEMLIGCIAELSPEEEQALLKPGINDFSVMYSCRKKCSQLWLGPAAYINHDCRANCKFVATGLSSAYIHVLRPIDVGNEITCCYGSDFFGDNNSLCECRSCEMFGKGTFAETNPSLTNPDLSTIQTVSPSTQDPQSTTIITDTHPIVSTRLRQTDKRLLRKIHPTNVASSTQEKKKSTDGTNTSTTKPTTVVYRNKNGQFASPPDGSKSTGTSSRKRKTKQQSRSSSSQSLSPSYPLPNSNKVISSHRRPSSSHSSVSKSPVTNTRNQPSATDSAIGSDGTTSSNSLSVTVTNKSTTGTNSNLSNISTRPSRRPSSALSSSSSSASSFSSSSRIFFKNRERTSSQYSSSSTSLSTNPISNNSNFKSWRPTIRSTHHSSTSSLSSLSSTTTDSERNNNNNNNNNELSSRRVVPKLTIRVRPDPFSLDDVENMKSSKSSLVTVKLDNKKRPLIDTSSISSKKRRKP</sequence>
<dbReference type="Gene3D" id="2.170.270.10">
    <property type="entry name" value="SET domain"/>
    <property type="match status" value="1"/>
</dbReference>
<dbReference type="InterPro" id="IPR041938">
    <property type="entry name" value="Hist-Lys_N-MTase_N"/>
</dbReference>
<dbReference type="FunFam" id="2.170.270.10:FF:000006">
    <property type="entry name" value="Histone-lysine N-methyltransferase"/>
    <property type="match status" value="1"/>
</dbReference>
<dbReference type="PROSITE" id="PS51570">
    <property type="entry name" value="SAM_MT43_SUVAR420_2"/>
    <property type="match status" value="1"/>
</dbReference>
<feature type="compositionally biased region" description="Low complexity" evidence="13">
    <location>
        <begin position="358"/>
        <end position="377"/>
    </location>
</feature>
<reference evidence="16" key="1">
    <citation type="submission" date="2021-02" db="EMBL/GenBank/DDBJ databases">
        <authorList>
            <person name="Nowell W R."/>
        </authorList>
    </citation>
    <scope>NUCLEOTIDE SEQUENCE</scope>
</reference>
<dbReference type="PANTHER" id="PTHR12977">
    <property type="entry name" value="SUPPRESSOR OF VARIEGATION 4-20-RELATED"/>
    <property type="match status" value="1"/>
</dbReference>
<gene>
    <name evidence="15" type="ORF">JYZ213_LOCUS27201</name>
    <name evidence="16" type="ORF">OXD698_LOCUS13922</name>
</gene>
<dbReference type="PANTHER" id="PTHR12977:SF4">
    <property type="entry name" value="HISTONE-LYSINE N-METHYLTRANSFERASE KMT5B"/>
    <property type="match status" value="1"/>
</dbReference>
<dbReference type="EMBL" id="CAJNOG010000374">
    <property type="protein sequence ID" value="CAF1206289.1"/>
    <property type="molecule type" value="Genomic_DNA"/>
</dbReference>
<evidence type="ECO:0000259" key="14">
    <source>
        <dbReference type="PROSITE" id="PS50280"/>
    </source>
</evidence>
<dbReference type="AlphaFoldDB" id="A0A818WFM1"/>
<dbReference type="InterPro" id="IPR001214">
    <property type="entry name" value="SET_dom"/>
</dbReference>
<feature type="compositionally biased region" description="Low complexity" evidence="13">
    <location>
        <begin position="443"/>
        <end position="469"/>
    </location>
</feature>
<dbReference type="SMART" id="SM00317">
    <property type="entry name" value="SET"/>
    <property type="match status" value="1"/>
</dbReference>
<dbReference type="InterPro" id="IPR025790">
    <property type="entry name" value="Suv4-20_animal"/>
</dbReference>
<dbReference type="EMBL" id="CAJOAZ010000861">
    <property type="protein sequence ID" value="CAF3725492.1"/>
    <property type="molecule type" value="Genomic_DNA"/>
</dbReference>
<comment type="subcellular location">
    <subcellularLocation>
        <location evidence="2">Chromosome</location>
    </subcellularLocation>
    <subcellularLocation>
        <location evidence="1">Nucleus</location>
    </subcellularLocation>
</comment>
<organism evidence="16 17">
    <name type="scientific">Adineta steineri</name>
    <dbReference type="NCBI Taxonomy" id="433720"/>
    <lineage>
        <taxon>Eukaryota</taxon>
        <taxon>Metazoa</taxon>
        <taxon>Spiralia</taxon>
        <taxon>Gnathifera</taxon>
        <taxon>Rotifera</taxon>
        <taxon>Eurotatoria</taxon>
        <taxon>Bdelloidea</taxon>
        <taxon>Adinetida</taxon>
        <taxon>Adinetidae</taxon>
        <taxon>Adineta</taxon>
    </lineage>
</organism>
<dbReference type="EC" id="2.1.1.362" evidence="3"/>
<feature type="compositionally biased region" description="Low complexity" evidence="13">
    <location>
        <begin position="388"/>
        <end position="398"/>
    </location>
</feature>
<dbReference type="InterPro" id="IPR046341">
    <property type="entry name" value="SET_dom_sf"/>
</dbReference>
<keyword evidence="9" id="KW-0156">Chromatin regulator</keyword>
<protein>
    <recommendedName>
        <fullName evidence="3">[histone H4]-N-methyl-L-lysine(20) N-methyltransferase</fullName>
        <ecNumber evidence="3">2.1.1.362</ecNumber>
    </recommendedName>
</protein>
<dbReference type="GO" id="GO:0032259">
    <property type="term" value="P:methylation"/>
    <property type="evidence" value="ECO:0007669"/>
    <property type="project" value="UniProtKB-KW"/>
</dbReference>
<feature type="compositionally biased region" description="Polar residues" evidence="13">
    <location>
        <begin position="399"/>
        <end position="411"/>
    </location>
</feature>
<dbReference type="SUPFAM" id="SSF82199">
    <property type="entry name" value="SET domain"/>
    <property type="match status" value="1"/>
</dbReference>
<dbReference type="Proteomes" id="UP000663845">
    <property type="component" value="Unassembled WGS sequence"/>
</dbReference>
<feature type="compositionally biased region" description="Low complexity" evidence="13">
    <location>
        <begin position="315"/>
        <end position="326"/>
    </location>
</feature>
<evidence type="ECO:0000256" key="4">
    <source>
        <dbReference type="ARBA" id="ARBA00022454"/>
    </source>
</evidence>
<evidence type="ECO:0000256" key="6">
    <source>
        <dbReference type="ARBA" id="ARBA00022603"/>
    </source>
</evidence>
<dbReference type="Gene3D" id="1.10.10.1700">
    <property type="entry name" value="Histone-lysine N-methyltransferase"/>
    <property type="match status" value="1"/>
</dbReference>
<dbReference type="GO" id="GO:0005694">
    <property type="term" value="C:chromosome"/>
    <property type="evidence" value="ECO:0007669"/>
    <property type="project" value="UniProtKB-SubCell"/>
</dbReference>
<evidence type="ECO:0000256" key="12">
    <source>
        <dbReference type="ARBA" id="ARBA00023242"/>
    </source>
</evidence>
<keyword evidence="6" id="KW-0489">Methyltransferase</keyword>
<accession>A0A818WFM1</accession>
<evidence type="ECO:0000256" key="3">
    <source>
        <dbReference type="ARBA" id="ARBA00012188"/>
    </source>
</evidence>
<evidence type="ECO:0000256" key="11">
    <source>
        <dbReference type="ARBA" id="ARBA00023163"/>
    </source>
</evidence>
<dbReference type="PROSITE" id="PS50280">
    <property type="entry name" value="SET"/>
    <property type="match status" value="1"/>
</dbReference>
<evidence type="ECO:0000313" key="15">
    <source>
        <dbReference type="EMBL" id="CAF1206289.1"/>
    </source>
</evidence>
<keyword evidence="12" id="KW-0539">Nucleus</keyword>
<evidence type="ECO:0000313" key="17">
    <source>
        <dbReference type="Proteomes" id="UP000663844"/>
    </source>
</evidence>
<dbReference type="GO" id="GO:0140941">
    <property type="term" value="F:histone H4K20me methyltransferase activity"/>
    <property type="evidence" value="ECO:0007669"/>
    <property type="project" value="UniProtKB-EC"/>
</dbReference>
<dbReference type="FunFam" id="1.10.10.1700:FF:000001">
    <property type="entry name" value="Histone-lysine N-methyltransferase"/>
    <property type="match status" value="1"/>
</dbReference>
<dbReference type="Pfam" id="PF00856">
    <property type="entry name" value="SET"/>
    <property type="match status" value="1"/>
</dbReference>
<keyword evidence="10" id="KW-0805">Transcription regulation</keyword>
<dbReference type="GO" id="GO:0005634">
    <property type="term" value="C:nucleus"/>
    <property type="evidence" value="ECO:0007669"/>
    <property type="project" value="UniProtKB-SubCell"/>
</dbReference>
<keyword evidence="4" id="KW-0158">Chromosome</keyword>
<feature type="compositionally biased region" description="Low complexity" evidence="13">
    <location>
        <begin position="512"/>
        <end position="539"/>
    </location>
</feature>